<accession>A0ABW8ZX79</accession>
<dbReference type="EMBL" id="JAQQFN010000031">
    <property type="protein sequence ID" value="MFL9887817.1"/>
    <property type="molecule type" value="Genomic_DNA"/>
</dbReference>
<evidence type="ECO:0008006" key="3">
    <source>
        <dbReference type="Google" id="ProtNLM"/>
    </source>
</evidence>
<reference evidence="1 2" key="1">
    <citation type="journal article" date="2024" name="Chem. Sci.">
        <title>Discovery of megapolipeptins by genome mining of a Burkholderiales bacteria collection.</title>
        <authorList>
            <person name="Paulo B.S."/>
            <person name="Recchia M.J.J."/>
            <person name="Lee S."/>
            <person name="Fergusson C.H."/>
            <person name="Romanowski S.B."/>
            <person name="Hernandez A."/>
            <person name="Krull N."/>
            <person name="Liu D.Y."/>
            <person name="Cavanagh H."/>
            <person name="Bos A."/>
            <person name="Gray C.A."/>
            <person name="Murphy B.T."/>
            <person name="Linington R.G."/>
            <person name="Eustaquio A.S."/>
        </authorList>
    </citation>
    <scope>NUCLEOTIDE SEQUENCE [LARGE SCALE GENOMIC DNA]</scope>
    <source>
        <strain evidence="1 2">RL16-012-BIC-B</strain>
    </source>
</reference>
<dbReference type="Proteomes" id="UP001629249">
    <property type="component" value="Unassembled WGS sequence"/>
</dbReference>
<dbReference type="PROSITE" id="PS51257">
    <property type="entry name" value="PROKAR_LIPOPROTEIN"/>
    <property type="match status" value="1"/>
</dbReference>
<organism evidence="1 2">
    <name type="scientific">Paraburkholderia agricolaris</name>
    <dbReference type="NCBI Taxonomy" id="2152888"/>
    <lineage>
        <taxon>Bacteria</taxon>
        <taxon>Pseudomonadati</taxon>
        <taxon>Pseudomonadota</taxon>
        <taxon>Betaproteobacteria</taxon>
        <taxon>Burkholderiales</taxon>
        <taxon>Burkholderiaceae</taxon>
        <taxon>Paraburkholderia</taxon>
    </lineage>
</organism>
<evidence type="ECO:0000313" key="2">
    <source>
        <dbReference type="Proteomes" id="UP001629249"/>
    </source>
</evidence>
<gene>
    <name evidence="1" type="ORF">PQR66_32665</name>
</gene>
<dbReference type="RefSeq" id="WP_408332894.1">
    <property type="nucleotide sequence ID" value="NZ_JAQQFH010000033.1"/>
</dbReference>
<sequence>MSYTRYRRAATLIITFSVAFSLGCLFMKNREAGNGVAKAINPTNGDIGVGDIKADNISSKNLAASFNPFPTSSPMHREFDEYRNWVLSNKKLLAAGDSANPGYLLRLSGQLQARGVPRLPTELLEQRLSSVSKILPSLDTHMCSAFLRGGLSAAEFFFKAYPAMESFSAEEAKAWLAFNKAAIEAQLNEAPVIVLPTENVTEGIVKIANSMYGPQSSAFISGLVALKTADDEDTCTIVKILYAKGNSLPEPYRGYMARWLLTGTKGNQKL</sequence>
<evidence type="ECO:0000313" key="1">
    <source>
        <dbReference type="EMBL" id="MFL9887817.1"/>
    </source>
</evidence>
<proteinExistence type="predicted"/>
<name>A0ABW8ZX79_9BURK</name>
<protein>
    <recommendedName>
        <fullName evidence="3">Lipoprotein</fullName>
    </recommendedName>
</protein>
<comment type="caution">
    <text evidence="1">The sequence shown here is derived from an EMBL/GenBank/DDBJ whole genome shotgun (WGS) entry which is preliminary data.</text>
</comment>
<keyword evidence="2" id="KW-1185">Reference proteome</keyword>